<dbReference type="InterPro" id="IPR036322">
    <property type="entry name" value="WD40_repeat_dom_sf"/>
</dbReference>
<keyword evidence="3" id="KW-1185">Reference proteome</keyword>
<evidence type="ECO:0000313" key="2">
    <source>
        <dbReference type="EMBL" id="KER25843.1"/>
    </source>
</evidence>
<name>A0A074ZF81_OPIVI</name>
<dbReference type="EMBL" id="KL596764">
    <property type="protein sequence ID" value="KER25843.1"/>
    <property type="molecule type" value="Genomic_DNA"/>
</dbReference>
<dbReference type="InterPro" id="IPR001680">
    <property type="entry name" value="WD40_rpt"/>
</dbReference>
<dbReference type="OrthoDB" id="10251741at2759"/>
<gene>
    <name evidence="2" type="ORF">T265_14122</name>
</gene>
<feature type="repeat" description="WD" evidence="1">
    <location>
        <begin position="208"/>
        <end position="247"/>
    </location>
</feature>
<dbReference type="SUPFAM" id="SSF50978">
    <property type="entry name" value="WD40 repeat-like"/>
    <property type="match status" value="1"/>
</dbReference>
<evidence type="ECO:0000256" key="1">
    <source>
        <dbReference type="PROSITE-ProRule" id="PRU00221"/>
    </source>
</evidence>
<dbReference type="SMART" id="SM00320">
    <property type="entry name" value="WD40"/>
    <property type="match status" value="4"/>
</dbReference>
<proteinExistence type="predicted"/>
<dbReference type="Pfam" id="PF00400">
    <property type="entry name" value="WD40"/>
    <property type="match status" value="2"/>
</dbReference>
<dbReference type="PANTHER" id="PTHR47822:SF2">
    <property type="entry name" value="F-BOX AND WD-40 DOMAIN PROTEIN 7"/>
    <property type="match status" value="1"/>
</dbReference>
<dbReference type="PROSITE" id="PS50082">
    <property type="entry name" value="WD_REPEATS_2"/>
    <property type="match status" value="1"/>
</dbReference>
<dbReference type="Gene3D" id="2.130.10.10">
    <property type="entry name" value="YVTN repeat-like/Quinoprotein amine dehydrogenase"/>
    <property type="match status" value="1"/>
</dbReference>
<dbReference type="RefSeq" id="XP_009170404.1">
    <property type="nucleotide sequence ID" value="XM_009172140.1"/>
</dbReference>
<dbReference type="CTD" id="20328288"/>
<protein>
    <submittedName>
        <fullName evidence="2">Uncharacterized protein</fullName>
    </submittedName>
</protein>
<dbReference type="AlphaFoldDB" id="A0A074ZF81"/>
<dbReference type="KEGG" id="ovi:T265_14122"/>
<sequence length="423" mass="47637">MTTDETEINLDATDTNESNRRAEKAKKVTFSENIQSQGMIDFAGITVLVIRLSPDEKYWVAGLRNGTIKLIPTNRSSNELVQTLHVEEEKFACVDICCIPPQAHFPSEKNKRCVAVYASGTVRIWYYQGATASSRLLATHQEEKITKMEGSDFGPKGKRHYNQLLACSCSFDSQRFVTAGDDFHIRVYDLNENACVRVLSSSFTSERMDGHVMRICAVKYHPRGAYQEDYSHIFISGSWDDTVQVWDDRFVHSLWVYGGPHISGSDALDIEPTSNTILTSSWRHDSTILQASTNIWKFSDKIIPRMRYSVEVGNTRFTTEYDVTEMNEAMNERPIEEVPQSSFEVRSKGYVARWIGAHYIAFGGSEANTLRIMTRNKPKPVAAITELPNGVFSLAYLTTPTEDSKNSIQLAIASGSSVYLARI</sequence>
<dbReference type="Proteomes" id="UP000054324">
    <property type="component" value="Unassembled WGS sequence"/>
</dbReference>
<dbReference type="PANTHER" id="PTHR47822">
    <property type="entry name" value="CARBOHYDRATE BINDING DOMAIN CONTAINING PROTEIN"/>
    <property type="match status" value="1"/>
</dbReference>
<dbReference type="GeneID" id="20328288"/>
<organism evidence="2 3">
    <name type="scientific">Opisthorchis viverrini</name>
    <name type="common">Southeast Asian liver fluke</name>
    <dbReference type="NCBI Taxonomy" id="6198"/>
    <lineage>
        <taxon>Eukaryota</taxon>
        <taxon>Metazoa</taxon>
        <taxon>Spiralia</taxon>
        <taxon>Lophotrochozoa</taxon>
        <taxon>Platyhelminthes</taxon>
        <taxon>Trematoda</taxon>
        <taxon>Digenea</taxon>
        <taxon>Opisthorchiida</taxon>
        <taxon>Opisthorchiata</taxon>
        <taxon>Opisthorchiidae</taxon>
        <taxon>Opisthorchis</taxon>
    </lineage>
</organism>
<accession>A0A074ZF81</accession>
<reference evidence="2 3" key="1">
    <citation type="submission" date="2013-11" db="EMBL/GenBank/DDBJ databases">
        <title>Opisthorchis viverrini - life in the bile duct.</title>
        <authorList>
            <person name="Young N.D."/>
            <person name="Nagarajan N."/>
            <person name="Lin S.J."/>
            <person name="Korhonen P.K."/>
            <person name="Jex A.R."/>
            <person name="Hall R.S."/>
            <person name="Safavi-Hemami H."/>
            <person name="Kaewkong W."/>
            <person name="Bertrand D."/>
            <person name="Gao S."/>
            <person name="Seet Q."/>
            <person name="Wongkham S."/>
            <person name="Teh B.T."/>
            <person name="Wongkham C."/>
            <person name="Intapan P.M."/>
            <person name="Maleewong W."/>
            <person name="Yang X."/>
            <person name="Hu M."/>
            <person name="Wang Z."/>
            <person name="Hofmann A."/>
            <person name="Sternberg P.W."/>
            <person name="Tan P."/>
            <person name="Wang J."/>
            <person name="Gasser R.B."/>
        </authorList>
    </citation>
    <scope>NUCLEOTIDE SEQUENCE [LARGE SCALE GENOMIC DNA]</scope>
</reference>
<keyword evidence="1" id="KW-0853">WD repeat</keyword>
<dbReference type="InterPro" id="IPR015943">
    <property type="entry name" value="WD40/YVTN_repeat-like_dom_sf"/>
</dbReference>
<evidence type="ECO:0000313" key="3">
    <source>
        <dbReference type="Proteomes" id="UP000054324"/>
    </source>
</evidence>